<keyword evidence="4 10" id="KW-0812">Transmembrane</keyword>
<evidence type="ECO:0000259" key="14">
    <source>
        <dbReference type="Pfam" id="PF07715"/>
    </source>
</evidence>
<dbReference type="OrthoDB" id="9758472at2"/>
<evidence type="ECO:0000256" key="5">
    <source>
        <dbReference type="ARBA" id="ARBA00022729"/>
    </source>
</evidence>
<dbReference type="NCBIfam" id="TIGR01785">
    <property type="entry name" value="TonB-hemin"/>
    <property type="match status" value="1"/>
</dbReference>
<feature type="chain" id="PRO_5007461971" evidence="12">
    <location>
        <begin position="19"/>
        <end position="724"/>
    </location>
</feature>
<evidence type="ECO:0000313" key="15">
    <source>
        <dbReference type="EMBL" id="KXB75195.1"/>
    </source>
</evidence>
<evidence type="ECO:0000256" key="10">
    <source>
        <dbReference type="PROSITE-ProRule" id="PRU01360"/>
    </source>
</evidence>
<dbReference type="PANTHER" id="PTHR30069:SF29">
    <property type="entry name" value="HEMOGLOBIN AND HEMOGLOBIN-HAPTOGLOBIN-BINDING PROTEIN 1-RELATED"/>
    <property type="match status" value="1"/>
</dbReference>
<dbReference type="Gene3D" id="2.40.170.20">
    <property type="entry name" value="TonB-dependent receptor, beta-barrel domain"/>
    <property type="match status" value="1"/>
</dbReference>
<name>A0A134B5I2_9PORP</name>
<feature type="signal peptide" evidence="12">
    <location>
        <begin position="1"/>
        <end position="18"/>
    </location>
</feature>
<evidence type="ECO:0000256" key="12">
    <source>
        <dbReference type="SAM" id="SignalP"/>
    </source>
</evidence>
<dbReference type="GO" id="GO:0009279">
    <property type="term" value="C:cell outer membrane"/>
    <property type="evidence" value="ECO:0007669"/>
    <property type="project" value="UniProtKB-SubCell"/>
</dbReference>
<keyword evidence="3 10" id="KW-1134">Transmembrane beta strand</keyword>
<evidence type="ECO:0000256" key="7">
    <source>
        <dbReference type="ARBA" id="ARBA00023136"/>
    </source>
</evidence>
<dbReference type="Pfam" id="PF07715">
    <property type="entry name" value="Plug"/>
    <property type="match status" value="1"/>
</dbReference>
<gene>
    <name evidence="15" type="ORF">HMPREF3185_01498</name>
</gene>
<dbReference type="CDD" id="cd01347">
    <property type="entry name" value="ligand_gated_channel"/>
    <property type="match status" value="1"/>
</dbReference>
<dbReference type="GO" id="GO:0015344">
    <property type="term" value="F:siderophore uptake transmembrane transporter activity"/>
    <property type="evidence" value="ECO:0007669"/>
    <property type="project" value="TreeGrafter"/>
</dbReference>
<comment type="subcellular location">
    <subcellularLocation>
        <location evidence="1 10">Cell outer membrane</location>
        <topology evidence="1 10">Multi-pass membrane protein</topology>
    </subcellularLocation>
</comment>
<evidence type="ECO:0000256" key="9">
    <source>
        <dbReference type="ARBA" id="ARBA00023237"/>
    </source>
</evidence>
<dbReference type="RefSeq" id="WP_082713180.1">
    <property type="nucleotide sequence ID" value="NZ_KQ960453.1"/>
</dbReference>
<feature type="domain" description="TonB-dependent receptor-like beta-barrel" evidence="13">
    <location>
        <begin position="276"/>
        <end position="698"/>
    </location>
</feature>
<evidence type="ECO:0000256" key="4">
    <source>
        <dbReference type="ARBA" id="ARBA00022692"/>
    </source>
</evidence>
<evidence type="ECO:0000256" key="2">
    <source>
        <dbReference type="ARBA" id="ARBA00022448"/>
    </source>
</evidence>
<dbReference type="InterPro" id="IPR011276">
    <property type="entry name" value="TonB_haem/Hb_rcpt"/>
</dbReference>
<evidence type="ECO:0000256" key="11">
    <source>
        <dbReference type="RuleBase" id="RU003357"/>
    </source>
</evidence>
<sequence>MKKILLLLAAIAPATAVAQIASPDSISTHELEKVLVYSTRTAVPLKRVPGKIEVIRPEAIATSGLKDLTDLLKNKSSVDVIQYPGFLSNVGIRGFIPDFSRSRYVAVLINGIPSGTSNLSTLSLNGVEQVEVLKGPFSSIYGTNAMGGVINVISKRHNGPLTGTFTTSAGSFGTGYGMVSFGGGITDRLSFDLSASYESQARSYTVGKNNFLKTTSLENAILDPTKKGAVMPGSTYGVVKANARLGYQFSDEWSLHIFEDLFHGDGILNGGSIWGVYGASKKNLNRSMTSAELRGRLGNNLLTFTPYYSREQSDNYKVGTESEYRNSSSVSTSWGAILQDELRFDVHRLVLGLDTRNQDTDTRSFKADGTSAVPYQPNVSTRGLGLFAQGHISLLADALNISAGLRADFMNLSLKDNADLRSKATTESFSTLSPNLGLKYELAKGLMAHASIGSAFSAPSAYEKAGEYQTAYGVTRGNAALRPETSLTYDLGLSYTNRDLGVQLDATYFDTQHRQKIVKKRAGTLDALDAQGHKILDKNGQPKQLAVTTFENADKAHMNGLELVASYDFGSLVAYRYSLRAYVNATFMFDSRYLPKGSTAWTQLESIRKQNVTFGLEYKAPYGLELGLTGRYLGKRYEHNWFGSYPNVRVGLSELNQKEMPELAAADQLLHPAALVWSASAHYDVTKQLRVGANLRNIFSEYYTEKDGYHMPGRSIQFSASYRF</sequence>
<comment type="similarity">
    <text evidence="10 11">Belongs to the TonB-dependent receptor family.</text>
</comment>
<dbReference type="STRING" id="322095.HMPREF3185_01498"/>
<keyword evidence="2 10" id="KW-0813">Transport</keyword>
<evidence type="ECO:0000256" key="3">
    <source>
        <dbReference type="ARBA" id="ARBA00022452"/>
    </source>
</evidence>
<dbReference type="AlphaFoldDB" id="A0A134B5I2"/>
<protein>
    <submittedName>
        <fullName evidence="15">TonB-dependent heme/hemoglobin receptor family protein</fullName>
    </submittedName>
</protein>
<dbReference type="Gene3D" id="2.170.130.10">
    <property type="entry name" value="TonB-dependent receptor, plug domain"/>
    <property type="match status" value="1"/>
</dbReference>
<dbReference type="PATRIC" id="fig|322095.3.peg.1477"/>
<dbReference type="GO" id="GO:0015232">
    <property type="term" value="F:heme transmembrane transporter activity"/>
    <property type="evidence" value="ECO:0007669"/>
    <property type="project" value="InterPro"/>
</dbReference>
<keyword evidence="16" id="KW-1185">Reference proteome</keyword>
<dbReference type="Pfam" id="PF00593">
    <property type="entry name" value="TonB_dep_Rec_b-barrel"/>
    <property type="match status" value="1"/>
</dbReference>
<keyword evidence="9 10" id="KW-0998">Cell outer membrane</keyword>
<dbReference type="InterPro" id="IPR039426">
    <property type="entry name" value="TonB-dep_rcpt-like"/>
</dbReference>
<evidence type="ECO:0000256" key="1">
    <source>
        <dbReference type="ARBA" id="ARBA00004571"/>
    </source>
</evidence>
<keyword evidence="8 15" id="KW-0675">Receptor</keyword>
<organism evidence="15 16">
    <name type="scientific">Porphyromonas somerae</name>
    <dbReference type="NCBI Taxonomy" id="322095"/>
    <lineage>
        <taxon>Bacteria</taxon>
        <taxon>Pseudomonadati</taxon>
        <taxon>Bacteroidota</taxon>
        <taxon>Bacteroidia</taxon>
        <taxon>Bacteroidales</taxon>
        <taxon>Porphyromonadaceae</taxon>
        <taxon>Porphyromonas</taxon>
    </lineage>
</organism>
<evidence type="ECO:0000256" key="8">
    <source>
        <dbReference type="ARBA" id="ARBA00023170"/>
    </source>
</evidence>
<dbReference type="InterPro" id="IPR037066">
    <property type="entry name" value="Plug_dom_sf"/>
</dbReference>
<keyword evidence="7 10" id="KW-0472">Membrane</keyword>
<dbReference type="InterPro" id="IPR012910">
    <property type="entry name" value="Plug_dom"/>
</dbReference>
<dbReference type="GO" id="GO:0044718">
    <property type="term" value="P:siderophore transmembrane transport"/>
    <property type="evidence" value="ECO:0007669"/>
    <property type="project" value="TreeGrafter"/>
</dbReference>
<evidence type="ECO:0000259" key="13">
    <source>
        <dbReference type="Pfam" id="PF00593"/>
    </source>
</evidence>
<evidence type="ECO:0000313" key="16">
    <source>
        <dbReference type="Proteomes" id="UP000070224"/>
    </source>
</evidence>
<dbReference type="Proteomes" id="UP000070224">
    <property type="component" value="Unassembled WGS sequence"/>
</dbReference>
<dbReference type="EMBL" id="LSDK01000096">
    <property type="protein sequence ID" value="KXB75195.1"/>
    <property type="molecule type" value="Genomic_DNA"/>
</dbReference>
<comment type="caution">
    <text evidence="15">The sequence shown here is derived from an EMBL/GenBank/DDBJ whole genome shotgun (WGS) entry which is preliminary data.</text>
</comment>
<evidence type="ECO:0000256" key="6">
    <source>
        <dbReference type="ARBA" id="ARBA00023077"/>
    </source>
</evidence>
<dbReference type="SUPFAM" id="SSF56935">
    <property type="entry name" value="Porins"/>
    <property type="match status" value="1"/>
</dbReference>
<proteinExistence type="inferred from homology"/>
<reference evidence="16" key="1">
    <citation type="submission" date="2016-01" db="EMBL/GenBank/DDBJ databases">
        <authorList>
            <person name="Mitreva M."/>
            <person name="Pepin K.H."/>
            <person name="Mihindukulasuriya K.A."/>
            <person name="Fulton R."/>
            <person name="Fronick C."/>
            <person name="O'Laughlin M."/>
            <person name="Miner T."/>
            <person name="Herter B."/>
            <person name="Rosa B.A."/>
            <person name="Cordes M."/>
            <person name="Tomlinson C."/>
            <person name="Wollam A."/>
            <person name="Palsikar V.B."/>
            <person name="Mardis E.R."/>
            <person name="Wilson R.K."/>
        </authorList>
    </citation>
    <scope>NUCLEOTIDE SEQUENCE [LARGE SCALE GENOMIC DNA]</scope>
    <source>
        <strain evidence="16">KA00683</strain>
    </source>
</reference>
<feature type="domain" description="TonB-dependent receptor plug" evidence="14">
    <location>
        <begin position="45"/>
        <end position="149"/>
    </location>
</feature>
<keyword evidence="6 11" id="KW-0798">TonB box</keyword>
<keyword evidence="5 12" id="KW-0732">Signal</keyword>
<dbReference type="InterPro" id="IPR000531">
    <property type="entry name" value="Beta-barrel_TonB"/>
</dbReference>
<accession>A0A134B5I2</accession>
<dbReference type="PROSITE" id="PS52016">
    <property type="entry name" value="TONB_DEPENDENT_REC_3"/>
    <property type="match status" value="1"/>
</dbReference>
<dbReference type="PANTHER" id="PTHR30069">
    <property type="entry name" value="TONB-DEPENDENT OUTER MEMBRANE RECEPTOR"/>
    <property type="match status" value="1"/>
</dbReference>
<dbReference type="InterPro" id="IPR036942">
    <property type="entry name" value="Beta-barrel_TonB_sf"/>
</dbReference>